<comment type="caution">
    <text evidence="1">The sequence shown here is derived from an EMBL/GenBank/DDBJ whole genome shotgun (WGS) entry which is preliminary data.</text>
</comment>
<dbReference type="GO" id="GO:0008671">
    <property type="term" value="F:2-dehydro-3-deoxygalactonokinase activity"/>
    <property type="evidence" value="ECO:0007669"/>
    <property type="project" value="InterPro"/>
</dbReference>
<dbReference type="AlphaFoldDB" id="A0A6I4SXL6"/>
<dbReference type="InterPro" id="IPR042257">
    <property type="entry name" value="DGOK_C"/>
</dbReference>
<keyword evidence="1" id="KW-0418">Kinase</keyword>
<keyword evidence="1" id="KW-0808">Transferase</keyword>
<dbReference type="InterPro" id="IPR007729">
    <property type="entry name" value="DGOK"/>
</dbReference>
<reference evidence="1 2" key="1">
    <citation type="submission" date="2019-12" db="EMBL/GenBank/DDBJ databases">
        <title>Genomic-based taxomic classification of the family Erythrobacteraceae.</title>
        <authorList>
            <person name="Xu L."/>
        </authorList>
    </citation>
    <scope>NUCLEOTIDE SEQUENCE [LARGE SCALE GENOMIC DNA]</scope>
    <source>
        <strain evidence="1 2">MCCC 1K01500</strain>
    </source>
</reference>
<organism evidence="1 2">
    <name type="scientific">Croceibacterium salegens</name>
    <dbReference type="NCBI Taxonomy" id="1737568"/>
    <lineage>
        <taxon>Bacteria</taxon>
        <taxon>Pseudomonadati</taxon>
        <taxon>Pseudomonadota</taxon>
        <taxon>Alphaproteobacteria</taxon>
        <taxon>Sphingomonadales</taxon>
        <taxon>Erythrobacteraceae</taxon>
        <taxon>Croceibacterium</taxon>
    </lineage>
</organism>
<keyword evidence="2" id="KW-1185">Reference proteome</keyword>
<dbReference type="Pfam" id="PF05035">
    <property type="entry name" value="DGOK"/>
    <property type="match status" value="1"/>
</dbReference>
<dbReference type="Gene3D" id="3.30.420.310">
    <property type="entry name" value="2-keto-3-deoxy-galactonokinase, C-terminal domain"/>
    <property type="match status" value="1"/>
</dbReference>
<gene>
    <name evidence="1" type="ORF">GRI89_14930</name>
</gene>
<proteinExistence type="predicted"/>
<evidence type="ECO:0000313" key="1">
    <source>
        <dbReference type="EMBL" id="MXO60834.1"/>
    </source>
</evidence>
<dbReference type="GO" id="GO:0034194">
    <property type="term" value="P:D-galactonate catabolic process"/>
    <property type="evidence" value="ECO:0007669"/>
    <property type="project" value="InterPro"/>
</dbReference>
<evidence type="ECO:0000313" key="2">
    <source>
        <dbReference type="Proteomes" id="UP000433652"/>
    </source>
</evidence>
<dbReference type="InterPro" id="IPR042258">
    <property type="entry name" value="DGOK_N"/>
</dbReference>
<sequence>MSGETILGDWGGSHLRLWLRAGGKVVERRDGPGIAGLADSELALVEAVEGWDAARIVLCGMAGSRAGLREVPYLECPATSEAWKAGLVEIQLAGLSVAIAPGVCCRDEKGRPDVMRGEETQVFGALGFDPDLARGEPLFVLPGTHSKWAKVKDGRIASFRTFITGEMFALLAGSSLLSAGKDPAGEAEGFAAGLARAADMASAMSSLFEARAAQFCDGRTAGWARGFLSGLLIGGEVRELAPAQRQVVIVGEPELATRYSAALAYFGIESRTLDGELCAMAGLELLDDD</sequence>
<dbReference type="Proteomes" id="UP000433652">
    <property type="component" value="Unassembled WGS sequence"/>
</dbReference>
<dbReference type="EMBL" id="WTYM01000058">
    <property type="protein sequence ID" value="MXO60834.1"/>
    <property type="molecule type" value="Genomic_DNA"/>
</dbReference>
<name>A0A6I4SXL6_9SPHN</name>
<dbReference type="RefSeq" id="WP_328598289.1">
    <property type="nucleotide sequence ID" value="NZ_WTYM01000058.1"/>
</dbReference>
<accession>A0A6I4SXL6</accession>
<dbReference type="Gene3D" id="3.30.420.300">
    <property type="entry name" value="2-keto-3-deoxy-galactonokinase, substrate binding domain"/>
    <property type="match status" value="1"/>
</dbReference>
<protein>
    <submittedName>
        <fullName evidence="1">2-dehydro-3-deoxygalactonokinase</fullName>
    </submittedName>
</protein>